<name>A0AC61MWH2_9FIRM</name>
<proteinExistence type="predicted"/>
<evidence type="ECO:0000313" key="2">
    <source>
        <dbReference type="Proteomes" id="UP000595814"/>
    </source>
</evidence>
<dbReference type="Proteomes" id="UP000595814">
    <property type="component" value="Chromosome"/>
</dbReference>
<dbReference type="EMBL" id="CP066744">
    <property type="protein sequence ID" value="QQK08744.1"/>
    <property type="molecule type" value="Genomic_DNA"/>
</dbReference>
<protein>
    <submittedName>
        <fullName evidence="1">DUF1637 domain-containing protein</fullName>
    </submittedName>
</protein>
<gene>
    <name evidence="1" type="ORF">JFY71_04175</name>
</gene>
<evidence type="ECO:0000313" key="1">
    <source>
        <dbReference type="EMBL" id="QQK08744.1"/>
    </source>
</evidence>
<sequence length="94" mass="10564">MLGIVKNEIGPIFEGENYKVVKKSASKGDNIPVHNHPGEDIIFSLIKGNVMVHLNEREDYNLRQGDVLNFNGENTISIDFIEDSEIVIVLVKNK</sequence>
<reference evidence="1 2" key="1">
    <citation type="journal article" date="2022" name="Int. J. Syst. Evol. Microbiol.">
        <title>Miniphocaeibacter halophilus sp. nov., an ammonium-tolerant acetate-producing bacterium isolated from a biogas system.</title>
        <authorList>
            <person name="Schnurer A."/>
            <person name="Singh A."/>
            <person name="Bi S."/>
            <person name="Qiao W."/>
            <person name="Westerholm M."/>
        </authorList>
    </citation>
    <scope>NUCLEOTIDE SEQUENCE [LARGE SCALE GENOMIC DNA]</scope>
    <source>
        <strain evidence="1 2">AMB_01</strain>
    </source>
</reference>
<accession>A0AC61MWH2</accession>
<keyword evidence="2" id="KW-1185">Reference proteome</keyword>
<organism evidence="1 2">
    <name type="scientific">Miniphocaeibacter halophilus</name>
    <dbReference type="NCBI Taxonomy" id="2931922"/>
    <lineage>
        <taxon>Bacteria</taxon>
        <taxon>Bacillati</taxon>
        <taxon>Bacillota</taxon>
        <taxon>Tissierellia</taxon>
        <taxon>Tissierellales</taxon>
        <taxon>Peptoniphilaceae</taxon>
        <taxon>Miniphocaeibacter</taxon>
    </lineage>
</organism>